<evidence type="ECO:0000313" key="8">
    <source>
        <dbReference type="Proteomes" id="UP000001311"/>
    </source>
</evidence>
<dbReference type="InterPro" id="IPR034704">
    <property type="entry name" value="Ribosomal_bL28/bL31-like_sf"/>
</dbReference>
<evidence type="ECO:0000313" key="7">
    <source>
        <dbReference type="EMBL" id="ABV84443.1"/>
    </source>
</evidence>
<accession>A8F0K7</accession>
<dbReference type="GO" id="GO:0006412">
    <property type="term" value="P:translation"/>
    <property type="evidence" value="ECO:0007669"/>
    <property type="project" value="InterPro"/>
</dbReference>
<protein>
    <recommendedName>
        <fullName evidence="6">50S ribosomal protein L31</fullName>
    </recommendedName>
</protein>
<dbReference type="InterPro" id="IPR002150">
    <property type="entry name" value="Ribosomal_bL31"/>
</dbReference>
<sequence length="80" mass="9025">MIMKSGIHPEYKKFLIKVGSDVFETMSTHPTGEILMDVDFRKHPAWNKESGNVVNQSNKSVSDFNKRFSGLFCGSKKEAS</sequence>
<dbReference type="AlphaFoldDB" id="A8F0K7"/>
<evidence type="ECO:0000256" key="4">
    <source>
        <dbReference type="ARBA" id="ARBA00022980"/>
    </source>
</evidence>
<dbReference type="Pfam" id="PF01197">
    <property type="entry name" value="Ribosomal_L31"/>
    <property type="match status" value="1"/>
</dbReference>
<evidence type="ECO:0000256" key="2">
    <source>
        <dbReference type="ARBA" id="ARBA00009296"/>
    </source>
</evidence>
<dbReference type="Proteomes" id="UP000001311">
    <property type="component" value="Chromosome"/>
</dbReference>
<dbReference type="GO" id="GO:0003735">
    <property type="term" value="F:structural constituent of ribosome"/>
    <property type="evidence" value="ECO:0007669"/>
    <property type="project" value="InterPro"/>
</dbReference>
<keyword evidence="8" id="KW-1185">Reference proteome</keyword>
<proteinExistence type="inferred from homology"/>
<organism evidence="7 8">
    <name type="scientific">Rickettsia massiliae (strain Mtu5)</name>
    <dbReference type="NCBI Taxonomy" id="416276"/>
    <lineage>
        <taxon>Bacteria</taxon>
        <taxon>Pseudomonadati</taxon>
        <taxon>Pseudomonadota</taxon>
        <taxon>Alphaproteobacteria</taxon>
        <taxon>Rickettsiales</taxon>
        <taxon>Rickettsiaceae</taxon>
        <taxon>Rickettsieae</taxon>
        <taxon>Rickettsia</taxon>
        <taxon>spotted fever group</taxon>
    </lineage>
</organism>
<comment type="function">
    <text evidence="1">Binds the 23S rRNA.</text>
</comment>
<dbReference type="NCBIfam" id="TIGR00105">
    <property type="entry name" value="L31"/>
    <property type="match status" value="1"/>
</dbReference>
<dbReference type="GO" id="GO:1990904">
    <property type="term" value="C:ribonucleoprotein complex"/>
    <property type="evidence" value="ECO:0007669"/>
    <property type="project" value="UniProtKB-KW"/>
</dbReference>
<dbReference type="PROSITE" id="PS01143">
    <property type="entry name" value="RIBOSOMAL_L31"/>
    <property type="match status" value="1"/>
</dbReference>
<evidence type="ECO:0000256" key="5">
    <source>
        <dbReference type="ARBA" id="ARBA00023274"/>
    </source>
</evidence>
<comment type="similarity">
    <text evidence="2">Belongs to the bacterial ribosomal protein bL31 family. Type A subfamily.</text>
</comment>
<dbReference type="EMBL" id="CP000683">
    <property type="protein sequence ID" value="ABV84443.1"/>
    <property type="molecule type" value="Genomic_DNA"/>
</dbReference>
<dbReference type="GO" id="GO:0005840">
    <property type="term" value="C:ribosome"/>
    <property type="evidence" value="ECO:0007669"/>
    <property type="project" value="UniProtKB-KW"/>
</dbReference>
<dbReference type="KEGG" id="rms:RMA_0141"/>
<keyword evidence="4 6" id="KW-0689">Ribosomal protein</keyword>
<name>A8F0K7_RICM5</name>
<dbReference type="HOGENOM" id="CLU_114306_3_1_5"/>
<evidence type="ECO:0000256" key="1">
    <source>
        <dbReference type="ARBA" id="ARBA00003795"/>
    </source>
</evidence>
<evidence type="ECO:0000256" key="6">
    <source>
        <dbReference type="RuleBase" id="RU000564"/>
    </source>
</evidence>
<evidence type="ECO:0000256" key="3">
    <source>
        <dbReference type="ARBA" id="ARBA00011838"/>
    </source>
</evidence>
<gene>
    <name evidence="7" type="primary">rpmE</name>
    <name evidence="7" type="ordered locus">RMA_0141</name>
</gene>
<dbReference type="Gene3D" id="4.10.830.30">
    <property type="entry name" value="Ribosomal protein L31"/>
    <property type="match status" value="1"/>
</dbReference>
<comment type="subunit">
    <text evidence="3">Part of the 50S ribosomal subunit.</text>
</comment>
<dbReference type="InterPro" id="IPR042105">
    <property type="entry name" value="Ribosomal_bL31_sf"/>
</dbReference>
<dbReference type="SUPFAM" id="SSF143800">
    <property type="entry name" value="L28p-like"/>
    <property type="match status" value="1"/>
</dbReference>
<reference evidence="7 8" key="1">
    <citation type="journal article" date="2007" name="Genome Res.">
        <title>Lateral gene transfer between obligate intracellular bacteria: evidence from the Rickettsia massiliae genome.</title>
        <authorList>
            <person name="Blanc G."/>
            <person name="Ogata H."/>
            <person name="Robert C."/>
            <person name="Audic S."/>
            <person name="Claverie J.-M."/>
            <person name="Raoult D."/>
        </authorList>
    </citation>
    <scope>NUCLEOTIDE SEQUENCE [LARGE SCALE GENOMIC DNA]</scope>
    <source>
        <strain evidence="8">Mtu5</strain>
    </source>
</reference>
<keyword evidence="5 6" id="KW-0687">Ribonucleoprotein</keyword>